<name>A0AA35XB16_GEOBA</name>
<proteinExistence type="predicted"/>
<accession>A0AA35XB16</accession>
<evidence type="ECO:0000313" key="2">
    <source>
        <dbReference type="EMBL" id="CAI8044860.1"/>
    </source>
</evidence>
<feature type="region of interest" description="Disordered" evidence="1">
    <location>
        <begin position="36"/>
        <end position="59"/>
    </location>
</feature>
<keyword evidence="3" id="KW-1185">Reference proteome</keyword>
<dbReference type="EMBL" id="CASHTH010003428">
    <property type="protein sequence ID" value="CAI8044860.1"/>
    <property type="molecule type" value="Genomic_DNA"/>
</dbReference>
<evidence type="ECO:0000313" key="3">
    <source>
        <dbReference type="Proteomes" id="UP001174909"/>
    </source>
</evidence>
<protein>
    <submittedName>
        <fullName evidence="2">Uncharacterized protein</fullName>
    </submittedName>
</protein>
<dbReference type="AlphaFoldDB" id="A0AA35XB16"/>
<comment type="caution">
    <text evidence="2">The sequence shown here is derived from an EMBL/GenBank/DDBJ whole genome shotgun (WGS) entry which is preliminary data.</text>
</comment>
<reference evidence="2" key="1">
    <citation type="submission" date="2023-03" db="EMBL/GenBank/DDBJ databases">
        <authorList>
            <person name="Steffen K."/>
            <person name="Cardenas P."/>
        </authorList>
    </citation>
    <scope>NUCLEOTIDE SEQUENCE</scope>
</reference>
<gene>
    <name evidence="2" type="ORF">GBAR_LOCUS24849</name>
</gene>
<evidence type="ECO:0000256" key="1">
    <source>
        <dbReference type="SAM" id="MobiDB-lite"/>
    </source>
</evidence>
<dbReference type="Proteomes" id="UP001174909">
    <property type="component" value="Unassembled WGS sequence"/>
</dbReference>
<sequence length="102" mass="11265">MCSGMLASRLCRVVLRGLEPRFLPGLLVSERFLTRTTSSQLSPARDQTGAGTGQNKQPGLIWEGYKRNFKGAIPPKVRTSAKLHSLLALSVSLQRTRLRCKV</sequence>
<organism evidence="2 3">
    <name type="scientific">Geodia barretti</name>
    <name type="common">Barrett's horny sponge</name>
    <dbReference type="NCBI Taxonomy" id="519541"/>
    <lineage>
        <taxon>Eukaryota</taxon>
        <taxon>Metazoa</taxon>
        <taxon>Porifera</taxon>
        <taxon>Demospongiae</taxon>
        <taxon>Heteroscleromorpha</taxon>
        <taxon>Tetractinellida</taxon>
        <taxon>Astrophorina</taxon>
        <taxon>Geodiidae</taxon>
        <taxon>Geodia</taxon>
    </lineage>
</organism>